<evidence type="ECO:0000313" key="13">
    <source>
        <dbReference type="JaponicusDB" id="SJAG_02602"/>
    </source>
</evidence>
<feature type="transmembrane region" description="Helical" evidence="9">
    <location>
        <begin position="801"/>
        <end position="822"/>
    </location>
</feature>
<evidence type="ECO:0000256" key="9">
    <source>
        <dbReference type="SAM" id="Phobius"/>
    </source>
</evidence>
<dbReference type="Proteomes" id="UP000001744">
    <property type="component" value="Unassembled WGS sequence"/>
</dbReference>
<evidence type="ECO:0000256" key="5">
    <source>
        <dbReference type="ARBA" id="ARBA00022840"/>
    </source>
</evidence>
<reference evidence="12 14" key="1">
    <citation type="journal article" date="2011" name="Science">
        <title>Comparative functional genomics of the fission yeasts.</title>
        <authorList>
            <person name="Rhind N."/>
            <person name="Chen Z."/>
            <person name="Yassour M."/>
            <person name="Thompson D.A."/>
            <person name="Haas B.J."/>
            <person name="Habib N."/>
            <person name="Wapinski I."/>
            <person name="Roy S."/>
            <person name="Lin M.F."/>
            <person name="Heiman D.I."/>
            <person name="Young S.K."/>
            <person name="Furuya K."/>
            <person name="Guo Y."/>
            <person name="Pidoux A."/>
            <person name="Chen H.M."/>
            <person name="Robbertse B."/>
            <person name="Goldberg J.M."/>
            <person name="Aoki K."/>
            <person name="Bayne E.H."/>
            <person name="Berlin A.M."/>
            <person name="Desjardins C.A."/>
            <person name="Dobbs E."/>
            <person name="Dukaj L."/>
            <person name="Fan L."/>
            <person name="FitzGerald M.G."/>
            <person name="French C."/>
            <person name="Gujja S."/>
            <person name="Hansen K."/>
            <person name="Keifenheim D."/>
            <person name="Levin J.Z."/>
            <person name="Mosher R.A."/>
            <person name="Mueller C.A."/>
            <person name="Pfiffner J."/>
            <person name="Priest M."/>
            <person name="Russ C."/>
            <person name="Smialowska A."/>
            <person name="Swoboda P."/>
            <person name="Sykes S.M."/>
            <person name="Vaughn M."/>
            <person name="Vengrova S."/>
            <person name="Yoder R."/>
            <person name="Zeng Q."/>
            <person name="Allshire R."/>
            <person name="Baulcombe D."/>
            <person name="Birren B.W."/>
            <person name="Brown W."/>
            <person name="Ekwall K."/>
            <person name="Kellis M."/>
            <person name="Leatherwood J."/>
            <person name="Levin H."/>
            <person name="Margalit H."/>
            <person name="Martienssen R."/>
            <person name="Nieduszynski C.A."/>
            <person name="Spatafora J.W."/>
            <person name="Friedman N."/>
            <person name="Dalgaard J.Z."/>
            <person name="Baumann P."/>
            <person name="Niki H."/>
            <person name="Regev A."/>
            <person name="Nusbaum C."/>
        </authorList>
    </citation>
    <scope>NUCLEOTIDE SEQUENCE [LARGE SCALE GENOMIC DNA]</scope>
    <source>
        <strain evidence="14">yFS275 / FY16936</strain>
    </source>
</reference>
<dbReference type="PROSITE" id="PS50893">
    <property type="entry name" value="ABC_TRANSPORTER_2"/>
    <property type="match status" value="2"/>
</dbReference>
<evidence type="ECO:0000313" key="14">
    <source>
        <dbReference type="Proteomes" id="UP000001744"/>
    </source>
</evidence>
<keyword evidence="7 9" id="KW-0472">Membrane</keyword>
<dbReference type="GO" id="GO:0090374">
    <property type="term" value="P:oligopeptide export from mitochondrion"/>
    <property type="evidence" value="ECO:0000318"/>
    <property type="project" value="GO_Central"/>
</dbReference>
<sequence>MSSDNGEGSLSSLEKRSTTLSSISVLNKNRDESKKSKHGDSKAGNHDDSTETSDGSRWQHMLLGFTRRDIPVLIFVVLLTLSTGVLEPLMTWASGRLFDGFSKYARGDYSTRDLNKNVNTNVGLVAIFGLISLFLDMIVRFCWRIVGDMVARRTRLLIFGKLAEKRASFYLLNDNTIGLINSMDRNVLAYQRSVSLSMNALLENLAIVVASLVIAFHYSWSLTLVVIAIFPVLAIFVGIINSLLFSSMEKERVTSENCASLLERAVAAIRTVRFHSMKTFEHNEFIHVMHACSKAFLRFSFFTSIQAGVTAFLLMAVFFQGLWYGNHLVVVGKLTPGKVVTVFWTCVSAMASLNQIVPIVPDFVRGKYSAFTIIESYSKPAKGEYVQQISGDYAPVYCDGSIQFQNVSFRYPTSETAENRYVLVNVSMEVYPGGLTFIVGSSGSGKSTIATLLMGFFPPTCGDIFIDNHSLKTLEEDWLSENVTFVQQSPVVFSMSIRENILLGIQDAPVDAFEKACRLALVDEFVNNLPNGYDTLCTSDTLSGGQRQRISLARALLRDTPILVLDEATSALDPISKSLINAAIRENRQGKTTLIITHDFEEISAEDYVYVMNEGHVIHRGLKSELSILDDFGNPLAMTECYNQPSTSEELSYYDTNEFQRSESEFETCYVGSSFASFFTALNNEEVREFIESNLSLASIRRIDSSVHKRRASSKHRRTISIPPLLTENVMDENVDTTMGMEKTHTFMQIFKSVYEVKTARIFVGLGLILALIEGATTPVFSFIISKVLNTFMQTDMGKHAAFWSSMVLVVAFVCGIAKGFCEYVLCFASQQWTDFHRSRAVRCILAQDQTWFDNPRNTPLLCSKTVVNYVTNMRLILTSLLSQLAVAFCMTFIGLLWAFIIGWRLSIVVLALVPVMLISSNVFSIVYVKLEQKCQTATIAATEALHETIVNLNAIKGLGVLPYFRDKHLAAVLTNWKAGVKRSIFTSIGFAFVQSLSYFMRALLFWYSAKLIMKNEYTVQQMVTVLALAVFSLCSASMCISSLPNISESRICTSRILRLAELKPGQQELSGKLTFPFCGKVEFKNVTFSYTKSSPEGPALKNVSFSIKPNEKLVIAGVSGSGKSTIAAILMKLYACSGVYIDDHPLSEISTEWLRKKIAIVEQKPFLMGKTILESLSYGSAPSLDEVKEAVRNAHVEDLIESLPDGFNSSLKENSGNLSGGQLQRLAIARALLRKPRLLILDECTSALDPHSAMLIEKTISELSDCTVLIITHHPSMMRIGDRIIVMERGCCVETGTFEELMIPNTVFWSLVHRGIWSD</sequence>
<feature type="compositionally biased region" description="Basic and acidic residues" evidence="8">
    <location>
        <begin position="28"/>
        <end position="49"/>
    </location>
</feature>
<accession>B6K0P4</accession>
<dbReference type="eggNOG" id="KOG0055">
    <property type="taxonomic scope" value="Eukaryota"/>
</dbReference>
<dbReference type="InterPro" id="IPR036640">
    <property type="entry name" value="ABC1_TM_sf"/>
</dbReference>
<feature type="transmembrane region" description="Helical" evidence="9">
    <location>
        <begin position="200"/>
        <end position="218"/>
    </location>
</feature>
<evidence type="ECO:0000256" key="6">
    <source>
        <dbReference type="ARBA" id="ARBA00022989"/>
    </source>
</evidence>
<dbReference type="EMBL" id="KE651166">
    <property type="protein sequence ID" value="EEB07515.1"/>
    <property type="molecule type" value="Genomic_DNA"/>
</dbReference>
<dbReference type="Gene3D" id="3.40.50.300">
    <property type="entry name" value="P-loop containing nucleotide triphosphate hydrolases"/>
    <property type="match status" value="2"/>
</dbReference>
<dbReference type="PANTHER" id="PTHR43394:SF15">
    <property type="entry name" value="ALPHA-FACTOR-TRANSPORTING ATPASE"/>
    <property type="match status" value="1"/>
</dbReference>
<dbReference type="CDD" id="cd18577">
    <property type="entry name" value="ABC_6TM_Pgp_ABCB1_D1_like"/>
    <property type="match status" value="1"/>
</dbReference>
<dbReference type="Gene3D" id="1.20.1560.10">
    <property type="entry name" value="ABC transporter type 1, transmembrane domain"/>
    <property type="match status" value="1"/>
</dbReference>
<evidence type="ECO:0000313" key="12">
    <source>
        <dbReference type="EMBL" id="EEB07515.1"/>
    </source>
</evidence>
<dbReference type="GO" id="GO:0016887">
    <property type="term" value="F:ATP hydrolysis activity"/>
    <property type="evidence" value="ECO:0007669"/>
    <property type="project" value="InterPro"/>
</dbReference>
<dbReference type="GO" id="GO:0005524">
    <property type="term" value="F:ATP binding"/>
    <property type="evidence" value="ECO:0007669"/>
    <property type="project" value="UniProtKB-KW"/>
</dbReference>
<dbReference type="InterPro" id="IPR011527">
    <property type="entry name" value="ABC1_TM_dom"/>
</dbReference>
<evidence type="ECO:0000256" key="2">
    <source>
        <dbReference type="ARBA" id="ARBA00022448"/>
    </source>
</evidence>
<dbReference type="InterPro" id="IPR027417">
    <property type="entry name" value="P-loop_NTPase"/>
</dbReference>
<dbReference type="CDD" id="cd18578">
    <property type="entry name" value="ABC_6TM_Pgp_ABCB1_D2_like"/>
    <property type="match status" value="1"/>
</dbReference>
<comment type="subcellular location">
    <subcellularLocation>
        <location evidence="1">Membrane</location>
        <topology evidence="1">Multi-pass membrane protein</topology>
    </subcellularLocation>
</comment>
<keyword evidence="3 9" id="KW-0812">Transmembrane</keyword>
<proteinExistence type="predicted"/>
<feature type="transmembrane region" description="Helical" evidence="9">
    <location>
        <begin position="881"/>
        <end position="902"/>
    </location>
</feature>
<dbReference type="HOGENOM" id="CLU_000604_17_2_1"/>
<dbReference type="GO" id="GO:0015421">
    <property type="term" value="F:ABC-type oligopeptide transporter activity"/>
    <property type="evidence" value="ECO:0000318"/>
    <property type="project" value="GO_Central"/>
</dbReference>
<evidence type="ECO:0000256" key="3">
    <source>
        <dbReference type="ARBA" id="ARBA00022692"/>
    </source>
</evidence>
<feature type="region of interest" description="Disordered" evidence="8">
    <location>
        <begin position="1"/>
        <end position="55"/>
    </location>
</feature>
<dbReference type="OMA" id="TFWACLT"/>
<feature type="transmembrane region" description="Helical" evidence="9">
    <location>
        <begin position="70"/>
        <end position="93"/>
    </location>
</feature>
<dbReference type="PANTHER" id="PTHR43394">
    <property type="entry name" value="ATP-DEPENDENT PERMEASE MDL1, MITOCHONDRIAL"/>
    <property type="match status" value="1"/>
</dbReference>
<feature type="domain" description="ABC transporter" evidence="10">
    <location>
        <begin position="1082"/>
        <end position="1315"/>
    </location>
</feature>
<feature type="transmembrane region" description="Helical" evidence="9">
    <location>
        <begin position="122"/>
        <end position="143"/>
    </location>
</feature>
<dbReference type="InterPro" id="IPR039421">
    <property type="entry name" value="Type_1_exporter"/>
</dbReference>
<keyword evidence="4" id="KW-0547">Nucleotide-binding</keyword>
<dbReference type="PROSITE" id="PS50929">
    <property type="entry name" value="ABC_TM1F"/>
    <property type="match status" value="2"/>
</dbReference>
<dbReference type="InterPro" id="IPR017871">
    <property type="entry name" value="ABC_transporter-like_CS"/>
</dbReference>
<organism evidence="12 14">
    <name type="scientific">Schizosaccharomyces japonicus (strain yFS275 / FY16936)</name>
    <name type="common">Fission yeast</name>
    <dbReference type="NCBI Taxonomy" id="402676"/>
    <lineage>
        <taxon>Eukaryota</taxon>
        <taxon>Fungi</taxon>
        <taxon>Dikarya</taxon>
        <taxon>Ascomycota</taxon>
        <taxon>Taphrinomycotina</taxon>
        <taxon>Schizosaccharomycetes</taxon>
        <taxon>Schizosaccharomycetales</taxon>
        <taxon>Schizosaccharomycetaceae</taxon>
        <taxon>Schizosaccharomyces</taxon>
    </lineage>
</organism>
<keyword evidence="6 9" id="KW-1133">Transmembrane helix</keyword>
<name>B6K0P4_SCHJY</name>
<dbReference type="Pfam" id="PF00664">
    <property type="entry name" value="ABC_membrane"/>
    <property type="match status" value="2"/>
</dbReference>
<keyword evidence="2" id="KW-0813">Transport</keyword>
<dbReference type="SMART" id="SM00382">
    <property type="entry name" value="AAA"/>
    <property type="match status" value="2"/>
</dbReference>
<feature type="transmembrane region" description="Helical" evidence="9">
    <location>
        <begin position="762"/>
        <end position="789"/>
    </location>
</feature>
<feature type="transmembrane region" description="Helical" evidence="9">
    <location>
        <begin position="1020"/>
        <end position="1041"/>
    </location>
</feature>
<dbReference type="JaponicusDB" id="SJAG_02602">
    <property type="gene designation" value="mam1"/>
</dbReference>
<protein>
    <submittedName>
        <fullName evidence="12">M-factor transporter Mam1</fullName>
    </submittedName>
</protein>
<evidence type="ECO:0000256" key="4">
    <source>
        <dbReference type="ARBA" id="ARBA00022741"/>
    </source>
</evidence>
<feature type="domain" description="ABC transmembrane type-1" evidence="11">
    <location>
        <begin position="74"/>
        <end position="365"/>
    </location>
</feature>
<keyword evidence="5" id="KW-0067">ATP-binding</keyword>
<feature type="domain" description="ABC transporter" evidence="10">
    <location>
        <begin position="402"/>
        <end position="639"/>
    </location>
</feature>
<evidence type="ECO:0000256" key="1">
    <source>
        <dbReference type="ARBA" id="ARBA00004141"/>
    </source>
</evidence>
<dbReference type="OrthoDB" id="6500128at2759"/>
<feature type="domain" description="ABC transmembrane type-1" evidence="11">
    <location>
        <begin position="766"/>
        <end position="1049"/>
    </location>
</feature>
<feature type="transmembrane region" description="Helical" evidence="9">
    <location>
        <begin position="339"/>
        <end position="360"/>
    </location>
</feature>
<dbReference type="SUPFAM" id="SSF90123">
    <property type="entry name" value="ABC transporter transmembrane region"/>
    <property type="match status" value="2"/>
</dbReference>
<dbReference type="GeneID" id="7047709"/>
<dbReference type="InterPro" id="IPR003439">
    <property type="entry name" value="ABC_transporter-like_ATP-bd"/>
</dbReference>
<gene>
    <name evidence="13" type="primary">mam1</name>
    <name evidence="12" type="ORF">SJAG_02602</name>
</gene>
<feature type="transmembrane region" description="Helical" evidence="9">
    <location>
        <begin position="908"/>
        <end position="929"/>
    </location>
</feature>
<evidence type="ECO:0000259" key="11">
    <source>
        <dbReference type="PROSITE" id="PS50929"/>
    </source>
</evidence>
<dbReference type="InterPro" id="IPR003593">
    <property type="entry name" value="AAA+_ATPase"/>
</dbReference>
<feature type="compositionally biased region" description="Polar residues" evidence="8">
    <location>
        <begin position="1"/>
        <end position="27"/>
    </location>
</feature>
<keyword evidence="14" id="KW-1185">Reference proteome</keyword>
<feature type="transmembrane region" description="Helical" evidence="9">
    <location>
        <begin position="299"/>
        <end position="319"/>
    </location>
</feature>
<evidence type="ECO:0000256" key="8">
    <source>
        <dbReference type="SAM" id="MobiDB-lite"/>
    </source>
</evidence>
<dbReference type="VEuPathDB" id="FungiDB:SJAG_02602"/>
<dbReference type="Pfam" id="PF00005">
    <property type="entry name" value="ABC_tran"/>
    <property type="match status" value="2"/>
</dbReference>
<dbReference type="STRING" id="402676.B6K0P4"/>
<evidence type="ECO:0000259" key="10">
    <source>
        <dbReference type="PROSITE" id="PS50893"/>
    </source>
</evidence>
<feature type="transmembrane region" description="Helical" evidence="9">
    <location>
        <begin position="985"/>
        <end position="1008"/>
    </location>
</feature>
<feature type="transmembrane region" description="Helical" evidence="9">
    <location>
        <begin position="224"/>
        <end position="245"/>
    </location>
</feature>
<dbReference type="FunFam" id="3.40.50.300:FF:000604">
    <property type="entry name" value="ABC transporter B family member 28"/>
    <property type="match status" value="2"/>
</dbReference>
<evidence type="ECO:0000256" key="7">
    <source>
        <dbReference type="ARBA" id="ARBA00023136"/>
    </source>
</evidence>
<dbReference type="GO" id="GO:0005743">
    <property type="term" value="C:mitochondrial inner membrane"/>
    <property type="evidence" value="ECO:0000318"/>
    <property type="project" value="GO_Central"/>
</dbReference>
<dbReference type="RefSeq" id="XP_002173808.1">
    <property type="nucleotide sequence ID" value="XM_002173772.2"/>
</dbReference>
<dbReference type="PROSITE" id="PS00211">
    <property type="entry name" value="ABC_TRANSPORTER_1"/>
    <property type="match status" value="2"/>
</dbReference>
<dbReference type="SUPFAM" id="SSF52540">
    <property type="entry name" value="P-loop containing nucleoside triphosphate hydrolases"/>
    <property type="match status" value="2"/>
</dbReference>